<reference evidence="2" key="1">
    <citation type="submission" date="2014-11" db="EMBL/GenBank/DDBJ databases">
        <authorList>
            <person name="Amaro Gonzalez C."/>
        </authorList>
    </citation>
    <scope>NUCLEOTIDE SEQUENCE</scope>
</reference>
<accession>A0A0E9PUQ5</accession>
<proteinExistence type="predicted"/>
<keyword evidence="1" id="KW-0472">Membrane</keyword>
<sequence>MSLQGQIVTTKFVKVTVTLPVNVLTVYVTLVILSVLCQK</sequence>
<name>A0A0E9PUQ5_ANGAN</name>
<feature type="transmembrane region" description="Helical" evidence="1">
    <location>
        <begin position="12"/>
        <end position="36"/>
    </location>
</feature>
<keyword evidence="1" id="KW-1133">Transmembrane helix</keyword>
<evidence type="ECO:0000313" key="2">
    <source>
        <dbReference type="EMBL" id="JAH08017.1"/>
    </source>
</evidence>
<dbReference type="AlphaFoldDB" id="A0A0E9PUQ5"/>
<reference evidence="2" key="2">
    <citation type="journal article" date="2015" name="Fish Shellfish Immunol.">
        <title>Early steps in the European eel (Anguilla anguilla)-Vibrio vulnificus interaction in the gills: Role of the RtxA13 toxin.</title>
        <authorList>
            <person name="Callol A."/>
            <person name="Pajuelo D."/>
            <person name="Ebbesson L."/>
            <person name="Teles M."/>
            <person name="MacKenzie S."/>
            <person name="Amaro C."/>
        </authorList>
    </citation>
    <scope>NUCLEOTIDE SEQUENCE</scope>
</reference>
<keyword evidence="1" id="KW-0812">Transmembrane</keyword>
<protein>
    <submittedName>
        <fullName evidence="2">Uncharacterized protein</fullName>
    </submittedName>
</protein>
<dbReference type="EMBL" id="GBXM01100560">
    <property type="protein sequence ID" value="JAH08017.1"/>
    <property type="molecule type" value="Transcribed_RNA"/>
</dbReference>
<evidence type="ECO:0000256" key="1">
    <source>
        <dbReference type="SAM" id="Phobius"/>
    </source>
</evidence>
<organism evidence="2">
    <name type="scientific">Anguilla anguilla</name>
    <name type="common">European freshwater eel</name>
    <name type="synonym">Muraena anguilla</name>
    <dbReference type="NCBI Taxonomy" id="7936"/>
    <lineage>
        <taxon>Eukaryota</taxon>
        <taxon>Metazoa</taxon>
        <taxon>Chordata</taxon>
        <taxon>Craniata</taxon>
        <taxon>Vertebrata</taxon>
        <taxon>Euteleostomi</taxon>
        <taxon>Actinopterygii</taxon>
        <taxon>Neopterygii</taxon>
        <taxon>Teleostei</taxon>
        <taxon>Anguilliformes</taxon>
        <taxon>Anguillidae</taxon>
        <taxon>Anguilla</taxon>
    </lineage>
</organism>
<dbReference type="EMBL" id="GBXM01061538">
    <property type="protein sequence ID" value="JAH47039.1"/>
    <property type="molecule type" value="Transcribed_RNA"/>
</dbReference>